<evidence type="ECO:0000256" key="15">
    <source>
        <dbReference type="PIRSR" id="PIRSR006404-1"/>
    </source>
</evidence>
<evidence type="ECO:0000256" key="7">
    <source>
        <dbReference type="ARBA" id="ARBA00022737"/>
    </source>
</evidence>
<feature type="transmembrane region" description="Helical" evidence="14">
    <location>
        <begin position="197"/>
        <end position="223"/>
    </location>
</feature>
<keyword evidence="9 14" id="KW-0862">Zinc</keyword>
<dbReference type="SUPFAM" id="SSF54631">
    <property type="entry name" value="CBS-domain pair"/>
    <property type="match status" value="1"/>
</dbReference>
<evidence type="ECO:0000313" key="20">
    <source>
        <dbReference type="Proteomes" id="UP000265882"/>
    </source>
</evidence>
<evidence type="ECO:0000256" key="17">
    <source>
        <dbReference type="PROSITE-ProRule" id="PRU00703"/>
    </source>
</evidence>
<evidence type="ECO:0000313" key="19">
    <source>
        <dbReference type="EMBL" id="RJP14832.1"/>
    </source>
</evidence>
<feature type="transmembrane region" description="Helical" evidence="14">
    <location>
        <begin position="79"/>
        <end position="98"/>
    </location>
</feature>
<dbReference type="Gene3D" id="3.10.580.10">
    <property type="entry name" value="CBS-domain"/>
    <property type="match status" value="2"/>
</dbReference>
<gene>
    <name evidence="19" type="ORF">C4520_21045</name>
</gene>
<evidence type="ECO:0000256" key="8">
    <source>
        <dbReference type="ARBA" id="ARBA00022801"/>
    </source>
</evidence>
<feature type="active site" evidence="15">
    <location>
        <position position="69"/>
    </location>
</feature>
<comment type="caution">
    <text evidence="19">The sequence shown here is derived from an EMBL/GenBank/DDBJ whole genome shotgun (WGS) entry which is preliminary data.</text>
</comment>
<organism evidence="19 20">
    <name type="scientific">Abyssobacteria bacterium (strain SURF_5)</name>
    <dbReference type="NCBI Taxonomy" id="2093360"/>
    <lineage>
        <taxon>Bacteria</taxon>
        <taxon>Pseudomonadati</taxon>
        <taxon>Candidatus Hydrogenedentota</taxon>
        <taxon>Candidatus Abyssobacteria</taxon>
    </lineage>
</organism>
<keyword evidence="6 14" id="KW-0479">Metal-binding</keyword>
<feature type="binding site" evidence="16">
    <location>
        <position position="167"/>
    </location>
    <ligand>
        <name>Zn(2+)</name>
        <dbReference type="ChEBI" id="CHEBI:29105"/>
        <note>catalytic</note>
    </ligand>
</feature>
<evidence type="ECO:0000256" key="2">
    <source>
        <dbReference type="ARBA" id="ARBA00007931"/>
    </source>
</evidence>
<keyword evidence="3 14" id="KW-1003">Cell membrane</keyword>
<dbReference type="Proteomes" id="UP000265882">
    <property type="component" value="Unassembled WGS sequence"/>
</dbReference>
<evidence type="ECO:0000256" key="11">
    <source>
        <dbReference type="ARBA" id="ARBA00023049"/>
    </source>
</evidence>
<dbReference type="SMART" id="SM00116">
    <property type="entry name" value="CBS"/>
    <property type="match status" value="2"/>
</dbReference>
<feature type="transmembrane region" description="Helical" evidence="14">
    <location>
        <begin position="20"/>
        <end position="42"/>
    </location>
</feature>
<dbReference type="InterPro" id="IPR016483">
    <property type="entry name" value="UCP006404_Pept_M50_CBS"/>
</dbReference>
<dbReference type="Pfam" id="PF00571">
    <property type="entry name" value="CBS"/>
    <property type="match status" value="2"/>
</dbReference>
<keyword evidence="8 14" id="KW-0378">Hydrolase</keyword>
<dbReference type="InterPro" id="IPR008915">
    <property type="entry name" value="Peptidase_M50"/>
</dbReference>
<protein>
    <recommendedName>
        <fullName evidence="14">Zinc metalloprotease</fullName>
    </recommendedName>
</protein>
<evidence type="ECO:0000256" key="4">
    <source>
        <dbReference type="ARBA" id="ARBA00022670"/>
    </source>
</evidence>
<comment type="similarity">
    <text evidence="2 14">Belongs to the peptidase M50B family.</text>
</comment>
<dbReference type="GO" id="GO:0046872">
    <property type="term" value="F:metal ion binding"/>
    <property type="evidence" value="ECO:0007669"/>
    <property type="project" value="UniProtKB-UniRule"/>
</dbReference>
<evidence type="ECO:0000256" key="10">
    <source>
        <dbReference type="ARBA" id="ARBA00022989"/>
    </source>
</evidence>
<sequence>MFGKSIKLFKLFGFTVKADLSWLIIAFLVTWSLAAGLFPFRYKGFSAGTYWTMGVIGALGLFFSIVFHEMVHSLVARRFGLPMKGITLFIFGGVAEMSEEPQSAKAEFSMAIAGPLSSIFLALFFYAVYFLGVGANWPMYVNGIFNYLGLINGILAAFNLVPAFPLDGGRVLRAGLWSWKKNIRWATRTSAKIGSGFGLVLIILGVLSLLAGNLIGGIWWFLIGMFLRNAANMSYQQLMTRQALEGEPVRRFMQPHPITVTPETSIDDLVENYIYRYHYKMFPVVEDSTIVGCITTKEVKEIPREEWARHQVSEYVHTCSPQNTIGPNEDSMKALSTMNRTGSSRLIVVEDGKLIGVISLKDLMRFLSLKIELNDEGNQI</sequence>
<feature type="transmembrane region" description="Helical" evidence="14">
    <location>
        <begin position="48"/>
        <end position="67"/>
    </location>
</feature>
<keyword evidence="4 14" id="KW-0645">Protease</keyword>
<evidence type="ECO:0000256" key="14">
    <source>
        <dbReference type="PIRNR" id="PIRNR006404"/>
    </source>
</evidence>
<dbReference type="PANTHER" id="PTHR39188">
    <property type="entry name" value="MEMBRANE-ASSOCIATED ZINC METALLOPROTEASE M50B"/>
    <property type="match status" value="1"/>
</dbReference>
<accession>A0A3A4N639</accession>
<feature type="binding site" evidence="16">
    <location>
        <position position="68"/>
    </location>
    <ligand>
        <name>Zn(2+)</name>
        <dbReference type="ChEBI" id="CHEBI:29105"/>
        <note>catalytic</note>
    </ligand>
</feature>
<dbReference type="EMBL" id="QZKU01000142">
    <property type="protein sequence ID" value="RJP14832.1"/>
    <property type="molecule type" value="Genomic_DNA"/>
</dbReference>
<comment type="subcellular location">
    <subcellularLocation>
        <location evidence="1 14">Cell membrane</location>
        <topology evidence="1 14">Multi-pass membrane protein</topology>
    </subcellularLocation>
</comment>
<name>A0A3A4N639_ABYX5</name>
<evidence type="ECO:0000256" key="3">
    <source>
        <dbReference type="ARBA" id="ARBA00022475"/>
    </source>
</evidence>
<keyword evidence="13 14" id="KW-0472">Membrane</keyword>
<evidence type="ECO:0000256" key="16">
    <source>
        <dbReference type="PIRSR" id="PIRSR006404-2"/>
    </source>
</evidence>
<keyword evidence="7" id="KW-0677">Repeat</keyword>
<evidence type="ECO:0000256" key="5">
    <source>
        <dbReference type="ARBA" id="ARBA00022692"/>
    </source>
</evidence>
<keyword evidence="5 14" id="KW-0812">Transmembrane</keyword>
<feature type="binding site" evidence="16">
    <location>
        <position position="72"/>
    </location>
    <ligand>
        <name>Zn(2+)</name>
        <dbReference type="ChEBI" id="CHEBI:29105"/>
        <note>catalytic</note>
    </ligand>
</feature>
<dbReference type="PROSITE" id="PS51371">
    <property type="entry name" value="CBS"/>
    <property type="match status" value="2"/>
</dbReference>
<reference evidence="19 20" key="1">
    <citation type="journal article" date="2017" name="ISME J.">
        <title>Energy and carbon metabolisms in a deep terrestrial subsurface fluid microbial community.</title>
        <authorList>
            <person name="Momper L."/>
            <person name="Jungbluth S.P."/>
            <person name="Lee M.D."/>
            <person name="Amend J.P."/>
        </authorList>
    </citation>
    <scope>NUCLEOTIDE SEQUENCE [LARGE SCALE GENOMIC DNA]</scope>
    <source>
        <strain evidence="19">SURF_5</strain>
    </source>
</reference>
<evidence type="ECO:0000256" key="1">
    <source>
        <dbReference type="ARBA" id="ARBA00004651"/>
    </source>
</evidence>
<dbReference type="GO" id="GO:0006508">
    <property type="term" value="P:proteolysis"/>
    <property type="evidence" value="ECO:0007669"/>
    <property type="project" value="UniProtKB-KW"/>
</dbReference>
<dbReference type="CDD" id="cd06164">
    <property type="entry name" value="S2P-M50_SpoIVFB_CBS"/>
    <property type="match status" value="1"/>
</dbReference>
<dbReference type="InterPro" id="IPR000644">
    <property type="entry name" value="CBS_dom"/>
</dbReference>
<proteinExistence type="inferred from homology"/>
<dbReference type="InterPro" id="IPR046342">
    <property type="entry name" value="CBS_dom_sf"/>
</dbReference>
<dbReference type="Pfam" id="PF02163">
    <property type="entry name" value="Peptidase_M50"/>
    <property type="match status" value="2"/>
</dbReference>
<keyword evidence="12 17" id="KW-0129">CBS domain</keyword>
<dbReference type="AlphaFoldDB" id="A0A3A4N639"/>
<evidence type="ECO:0000256" key="6">
    <source>
        <dbReference type="ARBA" id="ARBA00022723"/>
    </source>
</evidence>
<evidence type="ECO:0000256" key="12">
    <source>
        <dbReference type="ARBA" id="ARBA00023122"/>
    </source>
</evidence>
<dbReference type="PIRSF" id="PIRSF006404">
    <property type="entry name" value="UCP006404_Pept_M50_CBS"/>
    <property type="match status" value="1"/>
</dbReference>
<keyword evidence="10 14" id="KW-1133">Transmembrane helix</keyword>
<keyword evidence="11 14" id="KW-0482">Metalloprotease</keyword>
<feature type="domain" description="CBS" evidence="18">
    <location>
        <begin position="253"/>
        <end position="309"/>
    </location>
</feature>
<dbReference type="GO" id="GO:0008237">
    <property type="term" value="F:metallopeptidase activity"/>
    <property type="evidence" value="ECO:0007669"/>
    <property type="project" value="UniProtKB-UniRule"/>
</dbReference>
<dbReference type="PANTHER" id="PTHR39188:SF3">
    <property type="entry name" value="STAGE IV SPORULATION PROTEIN FB"/>
    <property type="match status" value="1"/>
</dbReference>
<dbReference type="GO" id="GO:0005886">
    <property type="term" value="C:plasma membrane"/>
    <property type="evidence" value="ECO:0007669"/>
    <property type="project" value="UniProtKB-SubCell"/>
</dbReference>
<evidence type="ECO:0000259" key="18">
    <source>
        <dbReference type="PROSITE" id="PS51371"/>
    </source>
</evidence>
<feature type="transmembrane region" description="Helical" evidence="14">
    <location>
        <begin position="144"/>
        <end position="164"/>
    </location>
</feature>
<comment type="cofactor">
    <cofactor evidence="14 16">
        <name>Zn(2+)</name>
        <dbReference type="ChEBI" id="CHEBI:29105"/>
    </cofactor>
    <text evidence="14 16">Binds 1 zinc ion per subunit.</text>
</comment>
<evidence type="ECO:0000256" key="13">
    <source>
        <dbReference type="ARBA" id="ARBA00023136"/>
    </source>
</evidence>
<evidence type="ECO:0000256" key="9">
    <source>
        <dbReference type="ARBA" id="ARBA00022833"/>
    </source>
</evidence>
<feature type="domain" description="CBS" evidence="18">
    <location>
        <begin position="316"/>
        <end position="376"/>
    </location>
</feature>
<feature type="transmembrane region" description="Helical" evidence="14">
    <location>
        <begin position="110"/>
        <end position="132"/>
    </location>
</feature>